<evidence type="ECO:0000313" key="2">
    <source>
        <dbReference type="EMBL" id="MBC2652702.1"/>
    </source>
</evidence>
<organism evidence="2 3">
    <name type="scientific">Novosphingobium aerophilum</name>
    <dbReference type="NCBI Taxonomy" id="2839843"/>
    <lineage>
        <taxon>Bacteria</taxon>
        <taxon>Pseudomonadati</taxon>
        <taxon>Pseudomonadota</taxon>
        <taxon>Alphaproteobacteria</taxon>
        <taxon>Sphingomonadales</taxon>
        <taxon>Sphingomonadaceae</taxon>
        <taxon>Novosphingobium</taxon>
    </lineage>
</organism>
<keyword evidence="3" id="KW-1185">Reference proteome</keyword>
<dbReference type="Proteomes" id="UP000520156">
    <property type="component" value="Unassembled WGS sequence"/>
</dbReference>
<feature type="compositionally biased region" description="Low complexity" evidence="1">
    <location>
        <begin position="11"/>
        <end position="22"/>
    </location>
</feature>
<reference evidence="2 3" key="1">
    <citation type="submission" date="2020-08" db="EMBL/GenBank/DDBJ databases">
        <title>The genome sequence of Novosphingobium flavum 4Y4.</title>
        <authorList>
            <person name="Liu Y."/>
        </authorList>
    </citation>
    <scope>NUCLEOTIDE SEQUENCE [LARGE SCALE GENOMIC DNA]</scope>
    <source>
        <strain evidence="2 3">4Y4</strain>
    </source>
</reference>
<dbReference type="EMBL" id="JACLAU010000024">
    <property type="protein sequence ID" value="MBC2652702.1"/>
    <property type="molecule type" value="Genomic_DNA"/>
</dbReference>
<dbReference type="AlphaFoldDB" id="A0A7X1KD23"/>
<comment type="caution">
    <text evidence="2">The sequence shown here is derived from an EMBL/GenBank/DDBJ whole genome shotgun (WGS) entry which is preliminary data.</text>
</comment>
<sequence>MEAAPDQTSEPADTAADAAAAPSPDPMTRMILADLVLRGGGALMRRAVEQNLLGRTLGKGKAQKIIKGRTMGQTLLGTAVARIATRSVPGAIIVGGGLLAKALYDRKKGKKG</sequence>
<evidence type="ECO:0000313" key="3">
    <source>
        <dbReference type="Proteomes" id="UP000520156"/>
    </source>
</evidence>
<proteinExistence type="predicted"/>
<accession>A0A7X1KD23</accession>
<evidence type="ECO:0000256" key="1">
    <source>
        <dbReference type="SAM" id="MobiDB-lite"/>
    </source>
</evidence>
<feature type="compositionally biased region" description="Polar residues" evidence="1">
    <location>
        <begin position="1"/>
        <end position="10"/>
    </location>
</feature>
<gene>
    <name evidence="2" type="ORF">H7F49_13450</name>
</gene>
<feature type="region of interest" description="Disordered" evidence="1">
    <location>
        <begin position="1"/>
        <end position="25"/>
    </location>
</feature>
<name>A0A7X1KD23_9SPHN</name>
<protein>
    <submittedName>
        <fullName evidence="2">Uncharacterized protein</fullName>
    </submittedName>
</protein>